<dbReference type="SUPFAM" id="SSF51735">
    <property type="entry name" value="NAD(P)-binding Rossmann-fold domains"/>
    <property type="match status" value="1"/>
</dbReference>
<dbReference type="PANTHER" id="PTHR42879">
    <property type="entry name" value="3-OXOACYL-(ACYL-CARRIER-PROTEIN) REDUCTASE"/>
    <property type="match status" value="1"/>
</dbReference>
<dbReference type="Pfam" id="PF13561">
    <property type="entry name" value="adh_short_C2"/>
    <property type="match status" value="1"/>
</dbReference>
<dbReference type="OrthoDB" id="9803333at2"/>
<dbReference type="InterPro" id="IPR050259">
    <property type="entry name" value="SDR"/>
</dbReference>
<dbReference type="Proteomes" id="UP000245998">
    <property type="component" value="Unassembled WGS sequence"/>
</dbReference>
<dbReference type="InterPro" id="IPR036291">
    <property type="entry name" value="NAD(P)-bd_dom_sf"/>
</dbReference>
<reference evidence="3 4" key="1">
    <citation type="submission" date="2018-04" db="EMBL/GenBank/DDBJ databases">
        <title>Camelliibacillus theae gen. nov., sp. nov., isolated from Pu'er tea.</title>
        <authorList>
            <person name="Niu L."/>
        </authorList>
    </citation>
    <scope>NUCLEOTIDE SEQUENCE [LARGE SCALE GENOMIC DNA]</scope>
    <source>
        <strain evidence="3 4">T8</strain>
    </source>
</reference>
<dbReference type="PANTHER" id="PTHR42879:SF2">
    <property type="entry name" value="3-OXOACYL-[ACYL-CARRIER-PROTEIN] REDUCTASE FABG"/>
    <property type="match status" value="1"/>
</dbReference>
<dbReference type="AlphaFoldDB" id="A0A2U1K875"/>
<dbReference type="FunFam" id="3.40.50.720:FF:000173">
    <property type="entry name" value="3-oxoacyl-[acyl-carrier protein] reductase"/>
    <property type="match status" value="1"/>
</dbReference>
<dbReference type="EMBL" id="QCZG01000001">
    <property type="protein sequence ID" value="PWA13565.1"/>
    <property type="molecule type" value="Genomic_DNA"/>
</dbReference>
<comment type="caution">
    <text evidence="3">The sequence shown here is derived from an EMBL/GenBank/DDBJ whole genome shotgun (WGS) entry which is preliminary data.</text>
</comment>
<evidence type="ECO:0000313" key="4">
    <source>
        <dbReference type="Proteomes" id="UP000245998"/>
    </source>
</evidence>
<dbReference type="PRINTS" id="PR00081">
    <property type="entry name" value="GDHRDH"/>
</dbReference>
<accession>A0A2U1K875</accession>
<keyword evidence="2" id="KW-0560">Oxidoreductase</keyword>
<organism evidence="3 4">
    <name type="scientific">Pueribacillus theae</name>
    <dbReference type="NCBI Taxonomy" id="2171751"/>
    <lineage>
        <taxon>Bacteria</taxon>
        <taxon>Bacillati</taxon>
        <taxon>Bacillota</taxon>
        <taxon>Bacilli</taxon>
        <taxon>Bacillales</taxon>
        <taxon>Bacillaceae</taxon>
        <taxon>Pueribacillus</taxon>
    </lineage>
</organism>
<sequence>MKYALLTGASGGIGKAAAYRLAERGYGLYLHYHKNQDEIEALKTQLKQFDLPIHLLRADLSKKEAVKEMLPEIVHEIDTVIHNSGNSFFGLMTDMEDNEVFEMVQLQITSPFLLTKYLLPSMIRKKSGNIIVISSIWGITGASCEVLYSMVKGGLNTFVKALAKEVAPSGIRVNGIAPGAIATNMLSHLSKAEISELEEAIPMGRLGEPSEVAHLVDFLLSKRSAYINGQIISINGAWY</sequence>
<dbReference type="Gene3D" id="3.40.50.720">
    <property type="entry name" value="NAD(P)-binding Rossmann-like Domain"/>
    <property type="match status" value="1"/>
</dbReference>
<dbReference type="InterPro" id="IPR002347">
    <property type="entry name" value="SDR_fam"/>
</dbReference>
<evidence type="ECO:0000256" key="2">
    <source>
        <dbReference type="ARBA" id="ARBA00023002"/>
    </source>
</evidence>
<evidence type="ECO:0000313" key="3">
    <source>
        <dbReference type="EMBL" id="PWA13565.1"/>
    </source>
</evidence>
<evidence type="ECO:0000256" key="1">
    <source>
        <dbReference type="ARBA" id="ARBA00006484"/>
    </source>
</evidence>
<protein>
    <submittedName>
        <fullName evidence="3">Short chain dehydrogenase</fullName>
    </submittedName>
</protein>
<name>A0A2U1K875_9BACI</name>
<gene>
    <name evidence="3" type="ORF">DCC39_01335</name>
</gene>
<comment type="similarity">
    <text evidence="1">Belongs to the short-chain dehydrogenases/reductases (SDR) family.</text>
</comment>
<dbReference type="GO" id="GO:0016491">
    <property type="term" value="F:oxidoreductase activity"/>
    <property type="evidence" value="ECO:0007669"/>
    <property type="project" value="UniProtKB-KW"/>
</dbReference>
<dbReference type="RefSeq" id="WP_116553069.1">
    <property type="nucleotide sequence ID" value="NZ_QCZG01000001.1"/>
</dbReference>
<dbReference type="CDD" id="cd05233">
    <property type="entry name" value="SDR_c"/>
    <property type="match status" value="1"/>
</dbReference>
<keyword evidence="4" id="KW-1185">Reference proteome</keyword>
<dbReference type="PRINTS" id="PR00080">
    <property type="entry name" value="SDRFAMILY"/>
</dbReference>
<proteinExistence type="inferred from homology"/>
<dbReference type="NCBIfam" id="NF047420">
    <property type="entry name" value="EF_P_mod_YmfI"/>
    <property type="match status" value="1"/>
</dbReference>